<dbReference type="InterPro" id="IPR016162">
    <property type="entry name" value="Ald_DH_N"/>
</dbReference>
<dbReference type="GO" id="GO:0009898">
    <property type="term" value="C:cytoplasmic side of plasma membrane"/>
    <property type="evidence" value="ECO:0007669"/>
    <property type="project" value="TreeGrafter"/>
</dbReference>
<evidence type="ECO:0000256" key="5">
    <source>
        <dbReference type="ARBA" id="ARBA00048142"/>
    </source>
</evidence>
<gene>
    <name evidence="7" type="primary">aldh</name>
</gene>
<dbReference type="Gene3D" id="3.40.309.10">
    <property type="entry name" value="Aldehyde Dehydrogenase, Chain A, domain 2"/>
    <property type="match status" value="1"/>
</dbReference>
<dbReference type="InterPro" id="IPR016163">
    <property type="entry name" value="Ald_DH_C"/>
</dbReference>
<dbReference type="PANTHER" id="PTHR42862">
    <property type="entry name" value="DELTA-1-PYRROLINE-5-CARBOXYLATE DEHYDROGENASE 1, ISOFORM A-RELATED"/>
    <property type="match status" value="1"/>
</dbReference>
<sequence>MGIRLSMSGKVTYVSVLADESIHPAYEKALSEVWELLGREWPIYIGGKEVYTSGKFEKRSPFDTSIKIGTFQRGTPEEFKAALSKAVEAFPEWSRLDWRERARILAKLADLIERDRFKLAAAITYEVGKNRFEALAEIHEAIDVLRYYVELIHKMDGYVLQMRSPIPNERPLSVLRPYGAWFVISPFNFPIALAKGMLTGVLLMGNTAVWKPTSEAPFTAALVYQLAVEAGVPPGVLNFVTGPGDAVEEVATGDPRVAGIAFTGSRDVGMRLYRLFTQRQPWPKPIVLEMGSKNPTVVTAKADLEKAAEGVVRAAFGFGGQKCSATSRLYVQREVYDRFVERLVEKTREIVKIGDPRRREVFLGPVINKSARENYRRYVADAVAAGGRLRYGGRVLEEGEFSKGFYVEPAIIEGVAPDSYLWKTELFLPILLVDKFDTLEEAVRKANDTEYGLTAGIFSEDPKEVEYFFEHIEFGVVYANRRGGATTGAWPGAQPFTGWKASGATGRGVNGVYYLLNFAREQARTVVY</sequence>
<evidence type="ECO:0000313" key="7">
    <source>
        <dbReference type="EMBL" id="CAF18502.1"/>
    </source>
</evidence>
<name>Q703Z2_THETE</name>
<dbReference type="EMBL" id="AJ621321">
    <property type="protein sequence ID" value="CAF18502.1"/>
    <property type="molecule type" value="Genomic_DNA"/>
</dbReference>
<feature type="domain" description="Aldehyde dehydrogenase" evidence="6">
    <location>
        <begin position="54"/>
        <end position="518"/>
    </location>
</feature>
<evidence type="ECO:0000256" key="4">
    <source>
        <dbReference type="ARBA" id="ARBA00023027"/>
    </source>
</evidence>
<dbReference type="InterPro" id="IPR050485">
    <property type="entry name" value="Proline_metab_enzyme"/>
</dbReference>
<dbReference type="InterPro" id="IPR005932">
    <property type="entry name" value="RocA"/>
</dbReference>
<dbReference type="InterPro" id="IPR016160">
    <property type="entry name" value="Ald_DH_CS_CYS"/>
</dbReference>
<dbReference type="GO" id="GO:0010133">
    <property type="term" value="P:L-proline catabolic process to L-glutamate"/>
    <property type="evidence" value="ECO:0007669"/>
    <property type="project" value="TreeGrafter"/>
</dbReference>
<dbReference type="FunFam" id="3.40.309.10:FF:000005">
    <property type="entry name" value="1-pyrroline-5-carboxylate dehydrogenase 1"/>
    <property type="match status" value="1"/>
</dbReference>
<organism evidence="7">
    <name type="scientific">Thermoproteus tenax</name>
    <dbReference type="NCBI Taxonomy" id="2271"/>
    <lineage>
        <taxon>Archaea</taxon>
        <taxon>Thermoproteota</taxon>
        <taxon>Thermoprotei</taxon>
        <taxon>Thermoproteales</taxon>
        <taxon>Thermoproteaceae</taxon>
        <taxon>Thermoproteus</taxon>
    </lineage>
</organism>
<dbReference type="GO" id="GO:0003842">
    <property type="term" value="F:L-glutamate gamma-semialdehyde dehydrogenase activity"/>
    <property type="evidence" value="ECO:0007669"/>
    <property type="project" value="UniProtKB-EC"/>
</dbReference>
<comment type="pathway">
    <text evidence="1">Amino-acid degradation; L-proline degradation into L-glutamate; L-glutamate from L-proline: step 2/2.</text>
</comment>
<dbReference type="EC" id="1.2.1.88" evidence="2"/>
<evidence type="ECO:0000256" key="2">
    <source>
        <dbReference type="ARBA" id="ARBA00012884"/>
    </source>
</evidence>
<keyword evidence="4" id="KW-0520">NAD</keyword>
<dbReference type="PANTHER" id="PTHR42862:SF1">
    <property type="entry name" value="DELTA-1-PYRROLINE-5-CARBOXYLATE DEHYDROGENASE 2, ISOFORM A-RELATED"/>
    <property type="match status" value="1"/>
</dbReference>
<evidence type="ECO:0000256" key="1">
    <source>
        <dbReference type="ARBA" id="ARBA00004786"/>
    </source>
</evidence>
<evidence type="ECO:0000256" key="3">
    <source>
        <dbReference type="ARBA" id="ARBA00023002"/>
    </source>
</evidence>
<keyword evidence="3 7" id="KW-0560">Oxidoreductase</keyword>
<protein>
    <recommendedName>
        <fullName evidence="2">L-glutamate gamma-semialdehyde dehydrogenase</fullName>
        <ecNumber evidence="2">1.2.1.88</ecNumber>
    </recommendedName>
</protein>
<evidence type="ECO:0000259" key="6">
    <source>
        <dbReference type="Pfam" id="PF00171"/>
    </source>
</evidence>
<dbReference type="AlphaFoldDB" id="Q703Z2"/>
<dbReference type="CDD" id="cd07124">
    <property type="entry name" value="ALDH_PutA-P5CDH-RocA"/>
    <property type="match status" value="1"/>
</dbReference>
<dbReference type="Pfam" id="PF00171">
    <property type="entry name" value="Aldedh"/>
    <property type="match status" value="1"/>
</dbReference>
<dbReference type="Gene3D" id="3.40.605.10">
    <property type="entry name" value="Aldehyde Dehydrogenase, Chain A, domain 1"/>
    <property type="match status" value="1"/>
</dbReference>
<dbReference type="SUPFAM" id="SSF53720">
    <property type="entry name" value="ALDH-like"/>
    <property type="match status" value="1"/>
</dbReference>
<proteinExistence type="predicted"/>
<reference evidence="7" key="1">
    <citation type="journal article" date="2004" name="J. Bacteriol.">
        <title>Reconstruction of the central carbohydrate metabolism of Thermoproteus tenax using genomic and biochemical data.</title>
        <authorList>
            <person name="Siebers B."/>
            <person name="Tjaden B."/>
            <person name="Michalke K."/>
            <person name="Doerr C."/>
            <person name="Ahmed H."/>
            <person name="Zaparty M."/>
            <person name="Gordon P."/>
            <person name="Sensen C.W."/>
            <person name="Zibat A."/>
            <person name="Klenk H.P."/>
            <person name="Schuster S.C."/>
            <person name="Hensel R."/>
        </authorList>
    </citation>
    <scope>NUCLEOTIDE SEQUENCE</scope>
</reference>
<dbReference type="PROSITE" id="PS00070">
    <property type="entry name" value="ALDEHYDE_DEHYDR_CYS"/>
    <property type="match status" value="1"/>
</dbReference>
<accession>Q703Z2</accession>
<comment type="catalytic activity">
    <reaction evidence="5">
        <text>L-glutamate 5-semialdehyde + NAD(+) + H2O = L-glutamate + NADH + 2 H(+)</text>
        <dbReference type="Rhea" id="RHEA:30235"/>
        <dbReference type="ChEBI" id="CHEBI:15377"/>
        <dbReference type="ChEBI" id="CHEBI:15378"/>
        <dbReference type="ChEBI" id="CHEBI:29985"/>
        <dbReference type="ChEBI" id="CHEBI:57540"/>
        <dbReference type="ChEBI" id="CHEBI:57945"/>
        <dbReference type="ChEBI" id="CHEBI:58066"/>
        <dbReference type="EC" id="1.2.1.88"/>
    </reaction>
</comment>
<dbReference type="InterPro" id="IPR015590">
    <property type="entry name" value="Aldehyde_DH_dom"/>
</dbReference>
<dbReference type="InterPro" id="IPR016161">
    <property type="entry name" value="Ald_DH/histidinol_DH"/>
</dbReference>